<sequence>MSTMPSSTALCPRQSIVFSLLDLRTPLILITCVGSTVLSMD</sequence>
<evidence type="ECO:0000313" key="1">
    <source>
        <dbReference type="EMBL" id="JAD71786.1"/>
    </source>
</evidence>
<dbReference type="EMBL" id="GBRH01226109">
    <property type="protein sequence ID" value="JAD71786.1"/>
    <property type="molecule type" value="Transcribed_RNA"/>
</dbReference>
<dbReference type="AlphaFoldDB" id="A0A0A9C883"/>
<reference evidence="1" key="1">
    <citation type="submission" date="2014-09" db="EMBL/GenBank/DDBJ databases">
        <authorList>
            <person name="Magalhaes I.L.F."/>
            <person name="Oliveira U."/>
            <person name="Santos F.R."/>
            <person name="Vidigal T.H.D.A."/>
            <person name="Brescovit A.D."/>
            <person name="Santos A.J."/>
        </authorList>
    </citation>
    <scope>NUCLEOTIDE SEQUENCE</scope>
    <source>
        <tissue evidence="1">Shoot tissue taken approximately 20 cm above the soil surface</tissue>
    </source>
</reference>
<organism evidence="1">
    <name type="scientific">Arundo donax</name>
    <name type="common">Giant reed</name>
    <name type="synonym">Donax arundinaceus</name>
    <dbReference type="NCBI Taxonomy" id="35708"/>
    <lineage>
        <taxon>Eukaryota</taxon>
        <taxon>Viridiplantae</taxon>
        <taxon>Streptophyta</taxon>
        <taxon>Embryophyta</taxon>
        <taxon>Tracheophyta</taxon>
        <taxon>Spermatophyta</taxon>
        <taxon>Magnoliopsida</taxon>
        <taxon>Liliopsida</taxon>
        <taxon>Poales</taxon>
        <taxon>Poaceae</taxon>
        <taxon>PACMAD clade</taxon>
        <taxon>Arundinoideae</taxon>
        <taxon>Arundineae</taxon>
        <taxon>Arundo</taxon>
    </lineage>
</organism>
<proteinExistence type="predicted"/>
<reference evidence="1" key="2">
    <citation type="journal article" date="2015" name="Data Brief">
        <title>Shoot transcriptome of the giant reed, Arundo donax.</title>
        <authorList>
            <person name="Barrero R.A."/>
            <person name="Guerrero F.D."/>
            <person name="Moolhuijzen P."/>
            <person name="Goolsby J.A."/>
            <person name="Tidwell J."/>
            <person name="Bellgard S.E."/>
            <person name="Bellgard M.I."/>
        </authorList>
    </citation>
    <scope>NUCLEOTIDE SEQUENCE</scope>
    <source>
        <tissue evidence="1">Shoot tissue taken approximately 20 cm above the soil surface</tissue>
    </source>
</reference>
<protein>
    <submittedName>
        <fullName evidence="1">Uncharacterized protein</fullName>
    </submittedName>
</protein>
<accession>A0A0A9C883</accession>
<name>A0A0A9C883_ARUDO</name>